<dbReference type="PROSITE" id="PS50228">
    <property type="entry name" value="SUEL_LECTIN"/>
    <property type="match status" value="1"/>
</dbReference>
<reference evidence="2 3" key="1">
    <citation type="submission" date="2022-03" db="EMBL/GenBank/DDBJ databases">
        <authorList>
            <person name="Macdonald S."/>
            <person name="Ahmed S."/>
            <person name="Newling K."/>
        </authorList>
    </citation>
    <scope>NUCLEOTIDE SEQUENCE [LARGE SCALE GENOMIC DNA]</scope>
</reference>
<dbReference type="EMBL" id="CAKOAT010093599">
    <property type="protein sequence ID" value="CAH8320503.1"/>
    <property type="molecule type" value="Genomic_DNA"/>
</dbReference>
<proteinExistence type="predicted"/>
<evidence type="ECO:0000259" key="1">
    <source>
        <dbReference type="PROSITE" id="PS50228"/>
    </source>
</evidence>
<keyword evidence="3" id="KW-1185">Reference proteome</keyword>
<evidence type="ECO:0000313" key="3">
    <source>
        <dbReference type="Proteomes" id="UP001642260"/>
    </source>
</evidence>
<dbReference type="AlphaFoldDB" id="A0ABC8JJG9"/>
<accession>A0ABC8JJG9</accession>
<protein>
    <recommendedName>
        <fullName evidence="1">SUEL-type lectin domain-containing protein</fullName>
    </recommendedName>
</protein>
<evidence type="ECO:0000313" key="2">
    <source>
        <dbReference type="EMBL" id="CAH8320503.1"/>
    </source>
</evidence>
<dbReference type="Gene3D" id="2.60.120.740">
    <property type="match status" value="1"/>
</dbReference>
<organism evidence="2 3">
    <name type="scientific">Eruca vesicaria subsp. sativa</name>
    <name type="common">Garden rocket</name>
    <name type="synonym">Eruca sativa</name>
    <dbReference type="NCBI Taxonomy" id="29727"/>
    <lineage>
        <taxon>Eukaryota</taxon>
        <taxon>Viridiplantae</taxon>
        <taxon>Streptophyta</taxon>
        <taxon>Embryophyta</taxon>
        <taxon>Tracheophyta</taxon>
        <taxon>Spermatophyta</taxon>
        <taxon>Magnoliopsida</taxon>
        <taxon>eudicotyledons</taxon>
        <taxon>Gunneridae</taxon>
        <taxon>Pentapetalae</taxon>
        <taxon>rosids</taxon>
        <taxon>malvids</taxon>
        <taxon>Brassicales</taxon>
        <taxon>Brassicaceae</taxon>
        <taxon>Brassiceae</taxon>
        <taxon>Eruca</taxon>
    </lineage>
</organism>
<name>A0ABC8JJG9_ERUVS</name>
<sequence length="89" mass="10010">MEDMFLSCHESPKSIIKKINFADYGNPSDCEKNKKSRHGNCGAAATLRVVEQNCLGKHNCALIISDEMFGPSHCKRDFRLTVEYTCTKP</sequence>
<dbReference type="Pfam" id="PF02140">
    <property type="entry name" value="SUEL_Lectin"/>
    <property type="match status" value="1"/>
</dbReference>
<dbReference type="InterPro" id="IPR000922">
    <property type="entry name" value="Lectin_gal-bd_dom"/>
</dbReference>
<gene>
    <name evidence="2" type="ORF">ERUC_LOCUS9054</name>
</gene>
<feature type="domain" description="SUEL-type lectin" evidence="1">
    <location>
        <begin position="1"/>
        <end position="87"/>
    </location>
</feature>
<dbReference type="InterPro" id="IPR043159">
    <property type="entry name" value="Lectin_gal-bd_sf"/>
</dbReference>
<dbReference type="CDD" id="cd22842">
    <property type="entry name" value="Gal_Rha_Lectin_BGal"/>
    <property type="match status" value="1"/>
</dbReference>
<dbReference type="Proteomes" id="UP001642260">
    <property type="component" value="Unassembled WGS sequence"/>
</dbReference>
<comment type="caution">
    <text evidence="2">The sequence shown here is derived from an EMBL/GenBank/DDBJ whole genome shotgun (WGS) entry which is preliminary data.</text>
</comment>